<gene>
    <name evidence="1" type="ORF">AK830_g12426</name>
</gene>
<proteinExistence type="predicted"/>
<protein>
    <recommendedName>
        <fullName evidence="3">Aminoglycoside phosphotransferase domain-containing protein</fullName>
    </recommendedName>
</protein>
<dbReference type="Proteomes" id="UP000050424">
    <property type="component" value="Unassembled WGS sequence"/>
</dbReference>
<dbReference type="OrthoDB" id="5404599at2759"/>
<evidence type="ECO:0000313" key="2">
    <source>
        <dbReference type="Proteomes" id="UP000050424"/>
    </source>
</evidence>
<comment type="caution">
    <text evidence="1">The sequence shown here is derived from an EMBL/GenBank/DDBJ whole genome shotgun (WGS) entry which is preliminary data.</text>
</comment>
<reference evidence="1 2" key="1">
    <citation type="submission" date="2015-09" db="EMBL/GenBank/DDBJ databases">
        <title>Draft genome of a European isolate of the apple canker pathogen Neonectria ditissima.</title>
        <authorList>
            <person name="Gomez-Cortecero A."/>
            <person name="Harrison R.J."/>
            <person name="Armitage A.D."/>
        </authorList>
    </citation>
    <scope>NUCLEOTIDE SEQUENCE [LARGE SCALE GENOMIC DNA]</scope>
    <source>
        <strain evidence="1 2">R09/05</strain>
    </source>
</reference>
<dbReference type="EMBL" id="LKCW01000391">
    <property type="protein sequence ID" value="KPM34147.1"/>
    <property type="molecule type" value="Genomic_DNA"/>
</dbReference>
<name>A0A0P7AZ39_9HYPO</name>
<keyword evidence="2" id="KW-1185">Reference proteome</keyword>
<evidence type="ECO:0000313" key="1">
    <source>
        <dbReference type="EMBL" id="KPM34147.1"/>
    </source>
</evidence>
<organism evidence="1 2">
    <name type="scientific">Neonectria ditissima</name>
    <dbReference type="NCBI Taxonomy" id="78410"/>
    <lineage>
        <taxon>Eukaryota</taxon>
        <taxon>Fungi</taxon>
        <taxon>Dikarya</taxon>
        <taxon>Ascomycota</taxon>
        <taxon>Pezizomycotina</taxon>
        <taxon>Sordariomycetes</taxon>
        <taxon>Hypocreomycetidae</taxon>
        <taxon>Hypocreales</taxon>
        <taxon>Nectriaceae</taxon>
        <taxon>Neonectria</taxon>
    </lineage>
</organism>
<evidence type="ECO:0008006" key="3">
    <source>
        <dbReference type="Google" id="ProtNLM"/>
    </source>
</evidence>
<sequence length="340" mass="39406">MSEEHIRSLFPIVPDHYLKQVDKNNWLLGSDVLISRQNRTSRTNPYWESDEKGFFYTIGPAPSPLPRAYAMVEDISVRPRKGPDFPHDDMKLVLHSNYHQAVWKVGKAKIRLKRYASPNITREHATLEYVQSKEDLCFRTPEILYHGDFSFGYVIVIKEDWGTPLSEIWQTLGPGVQRQYVEKVANAYKQMAEWQCNRICGSDGNQSPIAPLSLNPEDNVDESDHSHKKLYAACLKMGMKPSTFIFSHYFPTVRAILVKSPEEDIMIRCWSEAAFVPKECIRTDICSSKFWSHYTADSEYGWRSLLQESLKEKGFPLALEGFGKYWHHEIQWPPKPSRKS</sequence>
<accession>A0A0P7AZ39</accession>
<dbReference type="AlphaFoldDB" id="A0A0P7AZ39"/>